<comment type="caution">
    <text evidence="1">The sequence shown here is derived from an EMBL/GenBank/DDBJ whole genome shotgun (WGS) entry which is preliminary data.</text>
</comment>
<organism evidence="1 2">
    <name type="scientific">Cardiocondyla obscurior</name>
    <dbReference type="NCBI Taxonomy" id="286306"/>
    <lineage>
        <taxon>Eukaryota</taxon>
        <taxon>Metazoa</taxon>
        <taxon>Ecdysozoa</taxon>
        <taxon>Arthropoda</taxon>
        <taxon>Hexapoda</taxon>
        <taxon>Insecta</taxon>
        <taxon>Pterygota</taxon>
        <taxon>Neoptera</taxon>
        <taxon>Endopterygota</taxon>
        <taxon>Hymenoptera</taxon>
        <taxon>Apocrita</taxon>
        <taxon>Aculeata</taxon>
        <taxon>Formicoidea</taxon>
        <taxon>Formicidae</taxon>
        <taxon>Myrmicinae</taxon>
        <taxon>Cardiocondyla</taxon>
    </lineage>
</organism>
<reference evidence="1 2" key="1">
    <citation type="submission" date="2023-03" db="EMBL/GenBank/DDBJ databases">
        <title>High recombination rates correlate with genetic variation in Cardiocondyla obscurior ants.</title>
        <authorList>
            <person name="Errbii M."/>
        </authorList>
    </citation>
    <scope>NUCLEOTIDE SEQUENCE [LARGE SCALE GENOMIC DNA]</scope>
    <source>
        <strain evidence="1">Alpha-2009</strain>
        <tissue evidence="1">Whole body</tissue>
    </source>
</reference>
<name>A0AAW2G885_9HYME</name>
<keyword evidence="2" id="KW-1185">Reference proteome</keyword>
<sequence length="68" mass="7802">MRKERGQDEEIADAKHKQSRCDLTCTPFGSLGRQAFRFKSSASESEEDTPMAGICEEEQKYHILFKAF</sequence>
<evidence type="ECO:0000313" key="2">
    <source>
        <dbReference type="Proteomes" id="UP001430953"/>
    </source>
</evidence>
<gene>
    <name evidence="1" type="ORF">PUN28_007261</name>
</gene>
<evidence type="ECO:0000313" key="1">
    <source>
        <dbReference type="EMBL" id="KAL0122412.1"/>
    </source>
</evidence>
<protein>
    <submittedName>
        <fullName evidence="1">Uncharacterized protein</fullName>
    </submittedName>
</protein>
<dbReference type="AlphaFoldDB" id="A0AAW2G885"/>
<dbReference type="Proteomes" id="UP001430953">
    <property type="component" value="Unassembled WGS sequence"/>
</dbReference>
<dbReference type="EMBL" id="JADYXP020000006">
    <property type="protein sequence ID" value="KAL0122412.1"/>
    <property type="molecule type" value="Genomic_DNA"/>
</dbReference>
<proteinExistence type="predicted"/>
<accession>A0AAW2G885</accession>